<dbReference type="InParanoid" id="A0A6P9ASQ1"/>
<accession>A0A6P9ASQ1</accession>
<sequence>MANFHPSLECFEEMLAKTGRMEVCGRWLSRNGRLQLTEVTESWSRKKRIGAAVIWASVQDQKGHLDLLKLEEAVKEVYEDFKTLRSYKEEGLTGEKSYLHSNRFHYYPDEDILHLTLNTLWAQRKEFILRSSQEVCSSRRPTRYAQQGCPQDQEEDWSNQPETIRSSPNARFLGLSLERPKKTESHSGRKRRLRSFLCLCGKKKEK</sequence>
<evidence type="ECO:0000313" key="3">
    <source>
        <dbReference type="RefSeq" id="XP_034260359.1"/>
    </source>
</evidence>
<dbReference type="RefSeq" id="XP_034260359.1">
    <property type="nucleotide sequence ID" value="XM_034404468.1"/>
</dbReference>
<dbReference type="AlphaFoldDB" id="A0A6P9ASQ1"/>
<feature type="region of interest" description="Disordered" evidence="1">
    <location>
        <begin position="140"/>
        <end position="189"/>
    </location>
</feature>
<dbReference type="GeneID" id="117656323"/>
<dbReference type="OMA" id="VQDQKGH"/>
<evidence type="ECO:0000313" key="2">
    <source>
        <dbReference type="Proteomes" id="UP001652622"/>
    </source>
</evidence>
<dbReference type="Proteomes" id="UP001652622">
    <property type="component" value="Unplaced"/>
</dbReference>
<feature type="compositionally biased region" description="Basic and acidic residues" evidence="1">
    <location>
        <begin position="178"/>
        <end position="187"/>
    </location>
</feature>
<gene>
    <name evidence="3" type="primary">LOC117656323</name>
</gene>
<reference evidence="3" key="1">
    <citation type="submission" date="2025-08" db="UniProtKB">
        <authorList>
            <consortium name="RefSeq"/>
        </authorList>
    </citation>
    <scope>IDENTIFICATION</scope>
    <source>
        <tissue evidence="3">Blood</tissue>
    </source>
</reference>
<keyword evidence="2" id="KW-1185">Reference proteome</keyword>
<dbReference type="KEGG" id="pgut:117656323"/>
<feature type="compositionally biased region" description="Polar residues" evidence="1">
    <location>
        <begin position="158"/>
        <end position="169"/>
    </location>
</feature>
<name>A0A6P9ASQ1_PANGU</name>
<proteinExistence type="predicted"/>
<organism evidence="2 3">
    <name type="scientific">Pantherophis guttatus</name>
    <name type="common">Corn snake</name>
    <name type="synonym">Elaphe guttata</name>
    <dbReference type="NCBI Taxonomy" id="94885"/>
    <lineage>
        <taxon>Eukaryota</taxon>
        <taxon>Metazoa</taxon>
        <taxon>Chordata</taxon>
        <taxon>Craniata</taxon>
        <taxon>Vertebrata</taxon>
        <taxon>Euteleostomi</taxon>
        <taxon>Lepidosauria</taxon>
        <taxon>Squamata</taxon>
        <taxon>Bifurcata</taxon>
        <taxon>Unidentata</taxon>
        <taxon>Episquamata</taxon>
        <taxon>Toxicofera</taxon>
        <taxon>Serpentes</taxon>
        <taxon>Colubroidea</taxon>
        <taxon>Colubridae</taxon>
        <taxon>Colubrinae</taxon>
        <taxon>Pantherophis</taxon>
    </lineage>
</organism>
<protein>
    <submittedName>
        <fullName evidence="3">Uncharacterized protein LOC117656323</fullName>
    </submittedName>
</protein>
<evidence type="ECO:0000256" key="1">
    <source>
        <dbReference type="SAM" id="MobiDB-lite"/>
    </source>
</evidence>